<comment type="caution">
    <text evidence="4">The sequence shown here is derived from an EMBL/GenBank/DDBJ whole genome shotgun (WGS) entry which is preliminary data.</text>
</comment>
<reference evidence="4" key="1">
    <citation type="submission" date="2022-10" db="EMBL/GenBank/DDBJ databases">
        <title>Tapping the CABI collections for fungal endophytes: first genome assemblies for Collariella, Neodidymelliopsis, Ascochyta clinopodiicola, Didymella pomorum, Didymosphaeria variabile, Neocosmospora piperis and Neocucurbitaria cava.</title>
        <authorList>
            <person name="Hill R."/>
        </authorList>
    </citation>
    <scope>NUCLEOTIDE SEQUENCE</scope>
    <source>
        <strain evidence="4">IMI 355082</strain>
    </source>
</reference>
<dbReference type="PANTHER" id="PTHR38793">
    <property type="entry name" value="SLATT_FUNGAL DOMAIN-CONTAINING PROTEIN-RELATED"/>
    <property type="match status" value="1"/>
</dbReference>
<dbReference type="AlphaFoldDB" id="A0A9W8YYC6"/>
<proteinExistence type="predicted"/>
<keyword evidence="2" id="KW-0812">Transmembrane</keyword>
<sequence length="240" mass="26129">MSKAPTQPPSVNTDVKKTETANEATAPAGIVKAATDYSWTTPIGLPARANDDEHLLIFRRAVGINSDRASTLTDEETLEEGRRQAVGVYRSVIQNQRSKRTTHHILGSILYASHFLQIVLAATLTALGPNAKNYEIPITVLGAVNTVTAGILAVLKGSGMIERLAKDEVEFKKLQDWIEETESLLSVGIIGRNRKEVGVLVEVAFKKYNACFGRSYEIMSSSDIIGNRGKKGDDTDASER</sequence>
<feature type="transmembrane region" description="Helical" evidence="2">
    <location>
        <begin position="136"/>
        <end position="155"/>
    </location>
</feature>
<keyword evidence="2" id="KW-1133">Transmembrane helix</keyword>
<gene>
    <name evidence="4" type="ORF">N0V93_003441</name>
</gene>
<dbReference type="EMBL" id="JAPEVB010000002">
    <property type="protein sequence ID" value="KAJ4394224.1"/>
    <property type="molecule type" value="Genomic_DNA"/>
</dbReference>
<dbReference type="InterPro" id="IPR041622">
    <property type="entry name" value="SLATT_fungi"/>
</dbReference>
<dbReference type="NCBIfam" id="NF033635">
    <property type="entry name" value="SLATT_fungal"/>
    <property type="match status" value="1"/>
</dbReference>
<feature type="domain" description="SMODS and SLOG-associating 2TM effector" evidence="3">
    <location>
        <begin position="92"/>
        <end position="211"/>
    </location>
</feature>
<evidence type="ECO:0000313" key="4">
    <source>
        <dbReference type="EMBL" id="KAJ4394224.1"/>
    </source>
</evidence>
<dbReference type="Pfam" id="PF18142">
    <property type="entry name" value="SLATT_fungal"/>
    <property type="match status" value="1"/>
</dbReference>
<keyword evidence="5" id="KW-1185">Reference proteome</keyword>
<feature type="region of interest" description="Disordered" evidence="1">
    <location>
        <begin position="1"/>
        <end position="23"/>
    </location>
</feature>
<keyword evidence="2" id="KW-0472">Membrane</keyword>
<accession>A0A9W8YYC6</accession>
<dbReference type="OrthoDB" id="4472872at2759"/>
<evidence type="ECO:0000256" key="2">
    <source>
        <dbReference type="SAM" id="Phobius"/>
    </source>
</evidence>
<dbReference type="Proteomes" id="UP001140453">
    <property type="component" value="Unassembled WGS sequence"/>
</dbReference>
<organism evidence="4 5">
    <name type="scientific">Gnomoniopsis smithogilvyi</name>
    <dbReference type="NCBI Taxonomy" id="1191159"/>
    <lineage>
        <taxon>Eukaryota</taxon>
        <taxon>Fungi</taxon>
        <taxon>Dikarya</taxon>
        <taxon>Ascomycota</taxon>
        <taxon>Pezizomycotina</taxon>
        <taxon>Sordariomycetes</taxon>
        <taxon>Sordariomycetidae</taxon>
        <taxon>Diaporthales</taxon>
        <taxon>Gnomoniaceae</taxon>
        <taxon>Gnomoniopsis</taxon>
    </lineage>
</organism>
<name>A0A9W8YYC6_9PEZI</name>
<evidence type="ECO:0000259" key="3">
    <source>
        <dbReference type="Pfam" id="PF18142"/>
    </source>
</evidence>
<evidence type="ECO:0000313" key="5">
    <source>
        <dbReference type="Proteomes" id="UP001140453"/>
    </source>
</evidence>
<feature type="transmembrane region" description="Helical" evidence="2">
    <location>
        <begin position="105"/>
        <end position="124"/>
    </location>
</feature>
<dbReference type="PANTHER" id="PTHR38793:SF3">
    <property type="entry name" value="SMODS AND SLOG-ASSOCIATING 2TM EFFECTOR DOMAIN-CONTAINING PROTEIN"/>
    <property type="match status" value="1"/>
</dbReference>
<evidence type="ECO:0000256" key="1">
    <source>
        <dbReference type="SAM" id="MobiDB-lite"/>
    </source>
</evidence>
<protein>
    <recommendedName>
        <fullName evidence="3">SMODS and SLOG-associating 2TM effector domain-containing protein</fullName>
    </recommendedName>
</protein>